<dbReference type="InterPro" id="IPR035991">
    <property type="entry name" value="Casein_kinase_II_beta-like"/>
</dbReference>
<comment type="subunit">
    <text evidence="2">Tetramer of two alpha and two beta subunits.</text>
</comment>
<dbReference type="Gene3D" id="2.20.25.20">
    <property type="match status" value="1"/>
</dbReference>
<evidence type="ECO:0000256" key="1">
    <source>
        <dbReference type="ARBA" id="ARBA00006941"/>
    </source>
</evidence>
<dbReference type="InterPro" id="IPR016149">
    <property type="entry name" value="Casein_kin_II_reg-sub_N"/>
</dbReference>
<dbReference type="PRINTS" id="PR00472">
    <property type="entry name" value="CASNKINASEII"/>
</dbReference>
<protein>
    <recommendedName>
        <fullName evidence="2">Casein kinase II subunit beta</fullName>
        <shortName evidence="2">CK II beta</shortName>
    </recommendedName>
</protein>
<dbReference type="OrthoDB" id="3971593at2759"/>
<dbReference type="GeneID" id="94832470"/>
<keyword evidence="4" id="KW-0808">Transferase</keyword>
<dbReference type="VEuPathDB" id="TrichDB:TRFO_14362"/>
<dbReference type="SUPFAM" id="SSF57798">
    <property type="entry name" value="Casein kinase II beta subunit"/>
    <property type="match status" value="1"/>
</dbReference>
<dbReference type="Gene3D" id="1.10.1820.10">
    <property type="entry name" value="protein kinase ck2 holoenzyme, chain C, domain 1"/>
    <property type="match status" value="1"/>
</dbReference>
<accession>A0A1J4KVB8</accession>
<dbReference type="Proteomes" id="UP000179807">
    <property type="component" value="Unassembled WGS sequence"/>
</dbReference>
<name>A0A1J4KVB8_9EUKA</name>
<dbReference type="SMART" id="SM01085">
    <property type="entry name" value="CK_II_beta"/>
    <property type="match status" value="1"/>
</dbReference>
<dbReference type="GO" id="GO:0016301">
    <property type="term" value="F:kinase activity"/>
    <property type="evidence" value="ECO:0007669"/>
    <property type="project" value="UniProtKB-KW"/>
</dbReference>
<dbReference type="Pfam" id="PF01214">
    <property type="entry name" value="CK_II_beta"/>
    <property type="match status" value="1"/>
</dbReference>
<sequence length="306" mass="35285">MLSRPLDKNAPVSKCKIQLKNIIIDSDDSFDSSNEDKWIDTFCQTYRTKHGEIFPSWFCKIPTKKIEYYYKTIHQSDLKLKTAIELITDQQTHMDISEKEEAKFQATAEHIYGLYHAHFILTQEGMKQMCEKYKLKHWGTCPRFHCYQNPVLPYGKSNQLGVHCAQVYCPVCKEVYNSDDKRAKTIDGAYFGPTFAILFCKLYPEICTIEKIDPVYTIHGFRIADFDIEMEATKNTNRCHNTENSNHTNSNIITNQVDKINNQDNYDSDNSRGLGIDENLEDILPTSSDSSTDSYPSSIDNYSHSS</sequence>
<dbReference type="GO" id="GO:0005737">
    <property type="term" value="C:cytoplasm"/>
    <property type="evidence" value="ECO:0007669"/>
    <property type="project" value="TreeGrafter"/>
</dbReference>
<dbReference type="GO" id="GO:0019887">
    <property type="term" value="F:protein kinase regulator activity"/>
    <property type="evidence" value="ECO:0007669"/>
    <property type="project" value="InterPro"/>
</dbReference>
<organism evidence="4 5">
    <name type="scientific">Tritrichomonas foetus</name>
    <dbReference type="NCBI Taxonomy" id="1144522"/>
    <lineage>
        <taxon>Eukaryota</taxon>
        <taxon>Metamonada</taxon>
        <taxon>Parabasalia</taxon>
        <taxon>Tritrichomonadida</taxon>
        <taxon>Tritrichomonadidae</taxon>
        <taxon>Tritrichomonas</taxon>
    </lineage>
</organism>
<dbReference type="AlphaFoldDB" id="A0A1J4KVB8"/>
<evidence type="ECO:0000256" key="3">
    <source>
        <dbReference type="SAM" id="MobiDB-lite"/>
    </source>
</evidence>
<gene>
    <name evidence="4" type="ORF">TRFO_14362</name>
</gene>
<keyword evidence="5" id="KW-1185">Reference proteome</keyword>
<reference evidence="4" key="1">
    <citation type="submission" date="2016-10" db="EMBL/GenBank/DDBJ databases">
        <authorList>
            <person name="Benchimol M."/>
            <person name="Almeida L.G."/>
            <person name="Vasconcelos A.T."/>
            <person name="Perreira-Neves A."/>
            <person name="Rosa I.A."/>
            <person name="Tasca T."/>
            <person name="Bogo M.R."/>
            <person name="de Souza W."/>
        </authorList>
    </citation>
    <scope>NUCLEOTIDE SEQUENCE [LARGE SCALE GENOMIC DNA]</scope>
    <source>
        <strain evidence="4">K</strain>
    </source>
</reference>
<dbReference type="PANTHER" id="PTHR11740">
    <property type="entry name" value="CASEIN KINASE II SUBUNIT BETA"/>
    <property type="match status" value="1"/>
</dbReference>
<comment type="similarity">
    <text evidence="1 2">Belongs to the casein kinase 2 subunit beta family.</text>
</comment>
<evidence type="ECO:0000256" key="2">
    <source>
        <dbReference type="RuleBase" id="RU361268"/>
    </source>
</evidence>
<dbReference type="GO" id="GO:0005956">
    <property type="term" value="C:protein kinase CK2 complex"/>
    <property type="evidence" value="ECO:0007669"/>
    <property type="project" value="UniProtKB-UniRule"/>
</dbReference>
<feature type="compositionally biased region" description="Low complexity" evidence="3">
    <location>
        <begin position="285"/>
        <end position="298"/>
    </location>
</feature>
<evidence type="ECO:0000313" key="4">
    <source>
        <dbReference type="EMBL" id="OHT15179.1"/>
    </source>
</evidence>
<dbReference type="PANTHER" id="PTHR11740:SF0">
    <property type="entry name" value="CASEIN KINASE II SUBUNIT BETA"/>
    <property type="match status" value="1"/>
</dbReference>
<evidence type="ECO:0000313" key="5">
    <source>
        <dbReference type="Proteomes" id="UP000179807"/>
    </source>
</evidence>
<dbReference type="EMBL" id="MLAK01000261">
    <property type="protein sequence ID" value="OHT15179.1"/>
    <property type="molecule type" value="Genomic_DNA"/>
</dbReference>
<comment type="caution">
    <text evidence="4">The sequence shown here is derived from an EMBL/GenBank/DDBJ whole genome shotgun (WGS) entry which is preliminary data.</text>
</comment>
<dbReference type="FunFam" id="2.20.25.20:FF:000001">
    <property type="entry name" value="Casein kinase II subunit beta"/>
    <property type="match status" value="1"/>
</dbReference>
<keyword evidence="4" id="KW-0418">Kinase</keyword>
<dbReference type="RefSeq" id="XP_068368315.1">
    <property type="nucleotide sequence ID" value="XM_068497766.1"/>
</dbReference>
<proteinExistence type="inferred from homology"/>
<dbReference type="InterPro" id="IPR000704">
    <property type="entry name" value="Casein_kinase_II_reg-sub"/>
</dbReference>
<feature type="region of interest" description="Disordered" evidence="3">
    <location>
        <begin position="280"/>
        <end position="306"/>
    </location>
</feature>